<dbReference type="InterPro" id="IPR008613">
    <property type="entry name" value="Excalibur_Ca-bd_domain"/>
</dbReference>
<dbReference type="AlphaFoldDB" id="A0A7Y5AT55"/>
<dbReference type="Pfam" id="PF00313">
    <property type="entry name" value="CSD"/>
    <property type="match status" value="1"/>
</dbReference>
<dbReference type="EMBL" id="JABSOD010000018">
    <property type="protein sequence ID" value="NRQ43834.1"/>
    <property type="molecule type" value="Genomic_DNA"/>
</dbReference>
<reference evidence="5 6" key="1">
    <citation type="submission" date="2020-06" db="EMBL/GenBank/DDBJ databases">
        <title>Rheinheimera sp. nov., a marine bacterium isolated from coastal.</title>
        <authorList>
            <person name="Yu Q."/>
            <person name="Qi Y."/>
            <person name="Pu J."/>
        </authorList>
    </citation>
    <scope>NUCLEOTIDE SEQUENCE [LARGE SCALE GENOMIC DNA]</scope>
    <source>
        <strain evidence="5 6">YQF-2</strain>
    </source>
</reference>
<dbReference type="Proteomes" id="UP000523161">
    <property type="component" value="Unassembled WGS sequence"/>
</dbReference>
<feature type="domain" description="CSD" evidence="4">
    <location>
        <begin position="1"/>
        <end position="64"/>
    </location>
</feature>
<keyword evidence="3" id="KW-1133">Transmembrane helix</keyword>
<organism evidence="5 6">
    <name type="scientific">Rheinheimera lutimaris</name>
    <dbReference type="NCBI Taxonomy" id="2740584"/>
    <lineage>
        <taxon>Bacteria</taxon>
        <taxon>Pseudomonadati</taxon>
        <taxon>Pseudomonadota</taxon>
        <taxon>Gammaproteobacteria</taxon>
        <taxon>Chromatiales</taxon>
        <taxon>Chromatiaceae</taxon>
        <taxon>Rheinheimera</taxon>
    </lineage>
</organism>
<evidence type="ECO:0000313" key="6">
    <source>
        <dbReference type="Proteomes" id="UP000523161"/>
    </source>
</evidence>
<dbReference type="InterPro" id="IPR052069">
    <property type="entry name" value="Ca-reg_mRNA-binding_domain"/>
</dbReference>
<dbReference type="PROSITE" id="PS51857">
    <property type="entry name" value="CSD_2"/>
    <property type="match status" value="1"/>
</dbReference>
<comment type="caution">
    <text evidence="5">The sequence shown here is derived from an EMBL/GenBank/DDBJ whole genome shotgun (WGS) entry which is preliminary data.</text>
</comment>
<evidence type="ECO:0000313" key="5">
    <source>
        <dbReference type="EMBL" id="NRQ43834.1"/>
    </source>
</evidence>
<evidence type="ECO:0000256" key="3">
    <source>
        <dbReference type="SAM" id="Phobius"/>
    </source>
</evidence>
<dbReference type="RefSeq" id="WP_173502071.1">
    <property type="nucleotide sequence ID" value="NZ_JABSOD010000018.1"/>
</dbReference>
<dbReference type="Gene3D" id="2.40.50.140">
    <property type="entry name" value="Nucleic acid-binding proteins"/>
    <property type="match status" value="1"/>
</dbReference>
<dbReference type="PANTHER" id="PTHR12962">
    <property type="entry name" value="CALCIUM-REGULATED HEAT STABLE PROTEIN CRHSP-24-RELATED"/>
    <property type="match status" value="1"/>
</dbReference>
<dbReference type="PANTHER" id="PTHR12962:SF1">
    <property type="entry name" value="COLD SHOCK DOMAIN-CONTAINING PROTEIN CG9705"/>
    <property type="match status" value="1"/>
</dbReference>
<dbReference type="CDD" id="cd04458">
    <property type="entry name" value="CSP_CDS"/>
    <property type="match status" value="1"/>
</dbReference>
<dbReference type="GO" id="GO:0005829">
    <property type="term" value="C:cytosol"/>
    <property type="evidence" value="ECO:0007669"/>
    <property type="project" value="UniProtKB-ARBA"/>
</dbReference>
<dbReference type="GO" id="GO:0043488">
    <property type="term" value="P:regulation of mRNA stability"/>
    <property type="evidence" value="ECO:0007669"/>
    <property type="project" value="TreeGrafter"/>
</dbReference>
<dbReference type="InterPro" id="IPR011129">
    <property type="entry name" value="CSD"/>
</dbReference>
<dbReference type="InterPro" id="IPR019844">
    <property type="entry name" value="CSD_CS"/>
</dbReference>
<keyword evidence="3" id="KW-0472">Membrane</keyword>
<evidence type="ECO:0000256" key="1">
    <source>
        <dbReference type="ARBA" id="ARBA00022553"/>
    </source>
</evidence>
<keyword evidence="6" id="KW-1185">Reference proteome</keyword>
<keyword evidence="1" id="KW-0597">Phosphoprotein</keyword>
<comment type="subcellular location">
    <subcellularLocation>
        <location evidence="2">Cytoplasm</location>
    </subcellularLocation>
</comment>
<dbReference type="GO" id="GO:0003730">
    <property type="term" value="F:mRNA 3'-UTR binding"/>
    <property type="evidence" value="ECO:0007669"/>
    <property type="project" value="TreeGrafter"/>
</dbReference>
<proteinExistence type="predicted"/>
<dbReference type="PROSITE" id="PS00352">
    <property type="entry name" value="CSD_1"/>
    <property type="match status" value="1"/>
</dbReference>
<gene>
    <name evidence="5" type="ORF">HRH59_14900</name>
</gene>
<dbReference type="InterPro" id="IPR002059">
    <property type="entry name" value="CSP_DNA-bd"/>
</dbReference>
<protein>
    <submittedName>
        <fullName evidence="5">Cold shock domain-containing protein</fullName>
    </submittedName>
</protein>
<evidence type="ECO:0000256" key="2">
    <source>
        <dbReference type="RuleBase" id="RU000408"/>
    </source>
</evidence>
<name>A0A7Y5AT55_9GAMM</name>
<keyword evidence="3" id="KW-0812">Transmembrane</keyword>
<dbReference type="InterPro" id="IPR012340">
    <property type="entry name" value="NA-bd_OB-fold"/>
</dbReference>
<evidence type="ECO:0000259" key="4">
    <source>
        <dbReference type="PROSITE" id="PS51857"/>
    </source>
</evidence>
<feature type="transmembrane region" description="Helical" evidence="3">
    <location>
        <begin position="77"/>
        <end position="98"/>
    </location>
</feature>
<sequence length="159" mass="17778">MQGSIVRWNDDRGFGFISSKEVEGDVFAHISQFKKGFRRPKVGDRVLFQLANEKGKLSAKTISLIGVQPIPIDKPSLISSLIGFLLLIALGTIIYLFLIKPKLFPAYKDMGFSCQGKTHCSEMISCDEAKFYLANCPNVEIDGNNDGEPCEMQHCNSRW</sequence>
<accession>A0A7Y5AT55</accession>
<dbReference type="Pfam" id="PF05901">
    <property type="entry name" value="Excalibur"/>
    <property type="match status" value="1"/>
</dbReference>
<dbReference type="SUPFAM" id="SSF50249">
    <property type="entry name" value="Nucleic acid-binding proteins"/>
    <property type="match status" value="1"/>
</dbReference>
<dbReference type="SMART" id="SM00357">
    <property type="entry name" value="CSP"/>
    <property type="match status" value="1"/>
</dbReference>